<dbReference type="GO" id="GO:0015937">
    <property type="term" value="P:coenzyme A biosynthetic process"/>
    <property type="evidence" value="ECO:0007669"/>
    <property type="project" value="UniProtKB-UniRule"/>
</dbReference>
<dbReference type="GO" id="GO:0005737">
    <property type="term" value="C:cytoplasm"/>
    <property type="evidence" value="ECO:0007669"/>
    <property type="project" value="UniProtKB-SubCell"/>
</dbReference>
<proteinExistence type="inferred from homology"/>
<keyword evidence="5 7" id="KW-0418">Kinase</keyword>
<dbReference type="NCBIfam" id="TIGR00152">
    <property type="entry name" value="dephospho-CoA kinase"/>
    <property type="match status" value="1"/>
</dbReference>
<evidence type="ECO:0000256" key="4">
    <source>
        <dbReference type="ARBA" id="ARBA00022993"/>
    </source>
</evidence>
<accession>A0A0P0AC90</accession>
<evidence type="ECO:0000256" key="1">
    <source>
        <dbReference type="ARBA" id="ARBA00009018"/>
    </source>
</evidence>
<dbReference type="RefSeq" id="WP_062218109.1">
    <property type="nucleotide sequence ID" value="NZ_CP012023.1"/>
</dbReference>
<keyword evidence="3 5" id="KW-0067">ATP-binding</keyword>
<evidence type="ECO:0000256" key="5">
    <source>
        <dbReference type="HAMAP-Rule" id="MF_00376"/>
    </source>
</evidence>
<dbReference type="AlphaFoldDB" id="A0A0P0AC90"/>
<dbReference type="SUPFAM" id="SSF52540">
    <property type="entry name" value="P-loop containing nucleoside triphosphate hydrolases"/>
    <property type="match status" value="1"/>
</dbReference>
<keyword evidence="5 7" id="KW-0808">Transferase</keyword>
<evidence type="ECO:0000313" key="7">
    <source>
        <dbReference type="EMBL" id="ALI55716.1"/>
    </source>
</evidence>
<dbReference type="PROSITE" id="PS51219">
    <property type="entry name" value="DPCK"/>
    <property type="match status" value="1"/>
</dbReference>
<dbReference type="Pfam" id="PF01121">
    <property type="entry name" value="CoaE"/>
    <property type="match status" value="1"/>
</dbReference>
<feature type="binding site" evidence="5">
    <location>
        <begin position="15"/>
        <end position="20"/>
    </location>
    <ligand>
        <name>ATP</name>
        <dbReference type="ChEBI" id="CHEBI:30616"/>
    </ligand>
</feature>
<dbReference type="HAMAP" id="MF_00376">
    <property type="entry name" value="Dephospho_CoA_kinase"/>
    <property type="match status" value="1"/>
</dbReference>
<reference evidence="7 8" key="1">
    <citation type="submission" date="2015-05" db="EMBL/GenBank/DDBJ databases">
        <authorList>
            <person name="Wang D.B."/>
            <person name="Wang M."/>
        </authorList>
    </citation>
    <scope>NUCLEOTIDE SEQUENCE [LARGE SCALE GENOMIC DNA]</scope>
    <source>
        <strain evidence="7 8">IMCC 12053</strain>
    </source>
</reference>
<dbReference type="GO" id="GO:0004140">
    <property type="term" value="F:dephospho-CoA kinase activity"/>
    <property type="evidence" value="ECO:0007669"/>
    <property type="project" value="UniProtKB-UniRule"/>
</dbReference>
<protein>
    <recommendedName>
        <fullName evidence="5 6">Dephospho-CoA kinase</fullName>
        <ecNumber evidence="5 6">2.7.1.24</ecNumber>
    </recommendedName>
    <alternativeName>
        <fullName evidence="5">Dephosphocoenzyme A kinase</fullName>
    </alternativeName>
</protein>
<dbReference type="KEGG" id="cmar:IMCC12053_1769"/>
<dbReference type="EC" id="2.7.1.24" evidence="5 6"/>
<comment type="subcellular location">
    <subcellularLocation>
        <location evidence="5">Cytoplasm</location>
    </subcellularLocation>
</comment>
<keyword evidence="8" id="KW-1185">Reference proteome</keyword>
<evidence type="ECO:0000256" key="2">
    <source>
        <dbReference type="ARBA" id="ARBA00022741"/>
    </source>
</evidence>
<organism evidence="7 8">
    <name type="scientific">Celeribacter marinus</name>
    <dbReference type="NCBI Taxonomy" id="1397108"/>
    <lineage>
        <taxon>Bacteria</taxon>
        <taxon>Pseudomonadati</taxon>
        <taxon>Pseudomonadota</taxon>
        <taxon>Alphaproteobacteria</taxon>
        <taxon>Rhodobacterales</taxon>
        <taxon>Roseobacteraceae</taxon>
        <taxon>Celeribacter</taxon>
    </lineage>
</organism>
<dbReference type="InterPro" id="IPR027417">
    <property type="entry name" value="P-loop_NTPase"/>
</dbReference>
<comment type="similarity">
    <text evidence="1 5">Belongs to the CoaE family.</text>
</comment>
<dbReference type="STRING" id="1397108.IMCC12053_1769"/>
<evidence type="ECO:0000313" key="8">
    <source>
        <dbReference type="Proteomes" id="UP000064920"/>
    </source>
</evidence>
<dbReference type="Proteomes" id="UP000064920">
    <property type="component" value="Chromosome"/>
</dbReference>
<comment type="catalytic activity">
    <reaction evidence="5">
        <text>3'-dephospho-CoA + ATP = ADP + CoA + H(+)</text>
        <dbReference type="Rhea" id="RHEA:18245"/>
        <dbReference type="ChEBI" id="CHEBI:15378"/>
        <dbReference type="ChEBI" id="CHEBI:30616"/>
        <dbReference type="ChEBI" id="CHEBI:57287"/>
        <dbReference type="ChEBI" id="CHEBI:57328"/>
        <dbReference type="ChEBI" id="CHEBI:456216"/>
        <dbReference type="EC" id="2.7.1.24"/>
    </reaction>
</comment>
<dbReference type="CDD" id="cd02022">
    <property type="entry name" value="DPCK"/>
    <property type="match status" value="1"/>
</dbReference>
<dbReference type="GO" id="GO:0005524">
    <property type="term" value="F:ATP binding"/>
    <property type="evidence" value="ECO:0007669"/>
    <property type="project" value="UniProtKB-UniRule"/>
</dbReference>
<sequence>MKKRPFIIGLTGSIAMGKSTTAHFFRDAGIPVWDADAAVRRLYALGGKAVAPIQKVFPSAVENNEVSKEKLKSIISENPAALSQLEAIVHPLVAADRADFIANTEAPIVLVDIPLLFETGADAEVDCVVVVSTDAQTQQNRALARDGMTRSHFDAILAKQLPDEQKRERADYVIETHDFESARQQARDVVTKIGDGLIHA</sequence>
<dbReference type="PANTHER" id="PTHR10695">
    <property type="entry name" value="DEPHOSPHO-COA KINASE-RELATED"/>
    <property type="match status" value="1"/>
</dbReference>
<comment type="function">
    <text evidence="5">Catalyzes the phosphorylation of the 3'-hydroxyl group of dephosphocoenzyme A to form coenzyme A.</text>
</comment>
<dbReference type="UniPathway" id="UPA00241">
    <property type="reaction ID" value="UER00356"/>
</dbReference>
<dbReference type="OrthoDB" id="9812943at2"/>
<dbReference type="EMBL" id="CP012023">
    <property type="protein sequence ID" value="ALI55716.1"/>
    <property type="molecule type" value="Genomic_DNA"/>
</dbReference>
<name>A0A0P0AC90_9RHOB</name>
<dbReference type="PANTHER" id="PTHR10695:SF46">
    <property type="entry name" value="BIFUNCTIONAL COENZYME A SYNTHASE-RELATED"/>
    <property type="match status" value="1"/>
</dbReference>
<keyword evidence="5" id="KW-0963">Cytoplasm</keyword>
<keyword evidence="2 5" id="KW-0547">Nucleotide-binding</keyword>
<gene>
    <name evidence="5" type="primary">coaE</name>
    <name evidence="7" type="ORF">IMCC12053_1769</name>
</gene>
<keyword evidence="4 5" id="KW-0173">Coenzyme A biosynthesis</keyword>
<comment type="pathway">
    <text evidence="5">Cofactor biosynthesis; coenzyme A biosynthesis; CoA from (R)-pantothenate: step 5/5.</text>
</comment>
<dbReference type="Gene3D" id="3.40.50.300">
    <property type="entry name" value="P-loop containing nucleotide triphosphate hydrolases"/>
    <property type="match status" value="1"/>
</dbReference>
<dbReference type="InterPro" id="IPR001977">
    <property type="entry name" value="Depp_CoAkinase"/>
</dbReference>
<evidence type="ECO:0000256" key="6">
    <source>
        <dbReference type="NCBIfam" id="TIGR00152"/>
    </source>
</evidence>
<evidence type="ECO:0000256" key="3">
    <source>
        <dbReference type="ARBA" id="ARBA00022840"/>
    </source>
</evidence>
<dbReference type="PATRIC" id="fig|1397108.4.peg.1806"/>